<evidence type="ECO:0000313" key="1">
    <source>
        <dbReference type="EMBL" id="KAG6477175.1"/>
    </source>
</evidence>
<dbReference type="GO" id="GO:0031146">
    <property type="term" value="P:SCF-dependent proteasomal ubiquitin-dependent protein catabolic process"/>
    <property type="evidence" value="ECO:0007669"/>
    <property type="project" value="TreeGrafter"/>
</dbReference>
<organism evidence="1 2">
    <name type="scientific">Zingiber officinale</name>
    <name type="common">Ginger</name>
    <name type="synonym">Amomum zingiber</name>
    <dbReference type="NCBI Taxonomy" id="94328"/>
    <lineage>
        <taxon>Eukaryota</taxon>
        <taxon>Viridiplantae</taxon>
        <taxon>Streptophyta</taxon>
        <taxon>Embryophyta</taxon>
        <taxon>Tracheophyta</taxon>
        <taxon>Spermatophyta</taxon>
        <taxon>Magnoliopsida</taxon>
        <taxon>Liliopsida</taxon>
        <taxon>Zingiberales</taxon>
        <taxon>Zingiberaceae</taxon>
        <taxon>Zingiber</taxon>
    </lineage>
</organism>
<keyword evidence="2" id="KW-1185">Reference proteome</keyword>
<evidence type="ECO:0000313" key="2">
    <source>
        <dbReference type="Proteomes" id="UP000734854"/>
    </source>
</evidence>
<dbReference type="InterPro" id="IPR032675">
    <property type="entry name" value="LRR_dom_sf"/>
</dbReference>
<dbReference type="EMBL" id="JACMSC010000018">
    <property type="protein sequence ID" value="KAG6477175.1"/>
    <property type="molecule type" value="Genomic_DNA"/>
</dbReference>
<dbReference type="InterPro" id="IPR006553">
    <property type="entry name" value="Leu-rich_rpt_Cys-con_subtyp"/>
</dbReference>
<dbReference type="AlphaFoldDB" id="A0A8J5EYL6"/>
<accession>A0A8J5EYL6</accession>
<name>A0A8J5EYL6_ZINOF</name>
<protein>
    <submittedName>
        <fullName evidence="1">Uncharacterized protein</fullName>
    </submittedName>
</protein>
<dbReference type="GO" id="GO:0019005">
    <property type="term" value="C:SCF ubiquitin ligase complex"/>
    <property type="evidence" value="ECO:0007669"/>
    <property type="project" value="TreeGrafter"/>
</dbReference>
<dbReference type="SMART" id="SM00367">
    <property type="entry name" value="LRR_CC"/>
    <property type="match status" value="4"/>
</dbReference>
<comment type="caution">
    <text evidence="1">The sequence shown here is derived from an EMBL/GenBank/DDBJ whole genome shotgun (WGS) entry which is preliminary data.</text>
</comment>
<gene>
    <name evidence="1" type="ORF">ZIOFF_066427</name>
</gene>
<dbReference type="Proteomes" id="UP000734854">
    <property type="component" value="Unassembled WGS sequence"/>
</dbReference>
<reference evidence="1 2" key="1">
    <citation type="submission" date="2020-08" db="EMBL/GenBank/DDBJ databases">
        <title>Plant Genome Project.</title>
        <authorList>
            <person name="Zhang R.-G."/>
        </authorList>
    </citation>
    <scope>NUCLEOTIDE SEQUENCE [LARGE SCALE GENOMIC DNA]</scope>
    <source>
        <tissue evidence="1">Rhizome</tissue>
    </source>
</reference>
<dbReference type="SUPFAM" id="SSF52047">
    <property type="entry name" value="RNI-like"/>
    <property type="match status" value="2"/>
</dbReference>
<sequence length="1106" mass="123780">MASAGSDGDEVVLVLIDPSAFEDELVAREDLASISTLDIDSWNLDLILLSPAIKILAARSRQVCFTDEFFGLWNSPPISVAFSVETSVFYLYYGTCYVKAYLQQSLTIALDALKILMTQFESGLTQVSIQWNFEGFLTFLQFIHGSQLYITSNDFLQILEACLHTPCGSEIFHSNTEKAGYSFAVFIIFDTSLYFGVETLLVECESWFHKMTYARGLQIPLNLVIEVWNFGLEHGVGFVPELCKGYLARNFVDQIYGWVLANQLSHPAWITSWSSFPDIPYDLLHSCIEHPLLTLDRNSLLDADASIFVKICLLPLEFIAGLGKDLSQLGVEGIGTFLDQLKDCSSSILRAVEGDELDDLRIRVTEYTEKIVLSGCIHITTASILLALFPSDLEMTSKKRIMHAFTEADSGRMNNNVRLEKPIRLFTFSSVREVDISKCPKLHIVATIKCLALAFPSLSILRASHCSQFKMEDLYFLIQNIPKLTEADISVDVSPLLPAKVYIVSTNIEEYRVSNTSSYAMLGDKSLFSVARPTLENPIMSNISKLTLEGRRDITDTDLLKISALCGSLSYLNIKGCTVVTDMGISTLVSKCLKIQSLFLSYTSFGRNSIEVLCSDCLLIQKFTEVDDHKYSKTIAYRLHQLHIDGCKGVDRDSLSQLMRCSYMLKGLILRETAINDDALYNFSGSFLESLDVSETVVSLEALSLVIRRNPDIRCLKATGCTNLNQCVGENLVLTSYNDIRDHFFEVTRHCILEEIAFGWGFSSLSVEEPLHLNCLRGITIGLGASPGHHMLNALPKICPMLQSVILIFQVISDSILRSFGESLKNLRVLHLCCCLGDLTSFHFTSGMHLLRILRLERVTPWMTNEDLSVLTQNCPLVLEFSLTGCKLLDSGGVPQAKIIMNALRNFSLNADENHYECLRNLSLNEVAFEAVAFLLSKFRKARCNFMNFVVQLPSICRPLFAEICFIFTCQFIYIYIYLKAYEIQECGQITSSGVSSLFNCKAIEDLLLRHNGKGIGRKFIHDATSSLPLLRKLALDLCDACEGGFDSPLHAERCFLSAVMISRCKSQKCAFESLAVGSCRSVHKDTIVLEWNCKDARTSVVKERI</sequence>
<proteinExistence type="predicted"/>
<dbReference type="PANTHER" id="PTHR13318">
    <property type="entry name" value="PARTNER OF PAIRED, ISOFORM B-RELATED"/>
    <property type="match status" value="1"/>
</dbReference>
<dbReference type="Gene3D" id="3.80.10.10">
    <property type="entry name" value="Ribonuclease Inhibitor"/>
    <property type="match status" value="2"/>
</dbReference>